<keyword evidence="2" id="KW-1185">Reference proteome</keyword>
<reference evidence="1" key="2">
    <citation type="submission" date="2024-10" db="UniProtKB">
        <authorList>
            <consortium name="EnsemblProtists"/>
        </authorList>
    </citation>
    <scope>IDENTIFICATION</scope>
</reference>
<dbReference type="EnsemblProtists" id="EOD25134">
    <property type="protein sequence ID" value="EOD25134"/>
    <property type="gene ID" value="EMIHUDRAFT_206255"/>
</dbReference>
<dbReference type="PaxDb" id="2903-EOD25134"/>
<dbReference type="AlphaFoldDB" id="A0A0D3JNP9"/>
<dbReference type="GeneID" id="17270680"/>
<dbReference type="RefSeq" id="XP_005777563.1">
    <property type="nucleotide sequence ID" value="XM_005777506.1"/>
</dbReference>
<dbReference type="KEGG" id="ehx:EMIHUDRAFT_206255"/>
<evidence type="ECO:0000313" key="2">
    <source>
        <dbReference type="Proteomes" id="UP000013827"/>
    </source>
</evidence>
<dbReference type="SUPFAM" id="SSF51126">
    <property type="entry name" value="Pectin lyase-like"/>
    <property type="match status" value="1"/>
</dbReference>
<dbReference type="Gene3D" id="2.160.20.10">
    <property type="entry name" value="Single-stranded right-handed beta-helix, Pectin lyase-like"/>
    <property type="match status" value="1"/>
</dbReference>
<accession>A0A0D3JNP9</accession>
<proteinExistence type="predicted"/>
<dbReference type="InterPro" id="IPR011050">
    <property type="entry name" value="Pectin_lyase_fold/virulence"/>
</dbReference>
<name>A0A0D3JNP9_EMIH1</name>
<dbReference type="HOGENOM" id="CLU_1059341_0_0_1"/>
<dbReference type="InterPro" id="IPR012334">
    <property type="entry name" value="Pectin_lyas_fold"/>
</dbReference>
<protein>
    <submittedName>
        <fullName evidence="1">Uncharacterized protein</fullName>
    </submittedName>
</protein>
<evidence type="ECO:0000313" key="1">
    <source>
        <dbReference type="EnsemblProtists" id="EOD25134"/>
    </source>
</evidence>
<reference evidence="2" key="1">
    <citation type="journal article" date="2013" name="Nature">
        <title>Pan genome of the phytoplankton Emiliania underpins its global distribution.</title>
        <authorList>
            <person name="Read B.A."/>
            <person name="Kegel J."/>
            <person name="Klute M.J."/>
            <person name="Kuo A."/>
            <person name="Lefebvre S.C."/>
            <person name="Maumus F."/>
            <person name="Mayer C."/>
            <person name="Miller J."/>
            <person name="Monier A."/>
            <person name="Salamov A."/>
            <person name="Young J."/>
            <person name="Aguilar M."/>
            <person name="Claverie J.M."/>
            <person name="Frickenhaus S."/>
            <person name="Gonzalez K."/>
            <person name="Herman E.K."/>
            <person name="Lin Y.C."/>
            <person name="Napier J."/>
            <person name="Ogata H."/>
            <person name="Sarno A.F."/>
            <person name="Shmutz J."/>
            <person name="Schroeder D."/>
            <person name="de Vargas C."/>
            <person name="Verret F."/>
            <person name="von Dassow P."/>
            <person name="Valentin K."/>
            <person name="Van de Peer Y."/>
            <person name="Wheeler G."/>
            <person name="Dacks J.B."/>
            <person name="Delwiche C.F."/>
            <person name="Dyhrman S.T."/>
            <person name="Glockner G."/>
            <person name="John U."/>
            <person name="Richards T."/>
            <person name="Worden A.Z."/>
            <person name="Zhang X."/>
            <person name="Grigoriev I.V."/>
            <person name="Allen A.E."/>
            <person name="Bidle K."/>
            <person name="Borodovsky M."/>
            <person name="Bowler C."/>
            <person name="Brownlee C."/>
            <person name="Cock J.M."/>
            <person name="Elias M."/>
            <person name="Gladyshev V.N."/>
            <person name="Groth M."/>
            <person name="Guda C."/>
            <person name="Hadaegh A."/>
            <person name="Iglesias-Rodriguez M.D."/>
            <person name="Jenkins J."/>
            <person name="Jones B.M."/>
            <person name="Lawson T."/>
            <person name="Leese F."/>
            <person name="Lindquist E."/>
            <person name="Lobanov A."/>
            <person name="Lomsadze A."/>
            <person name="Malik S.B."/>
            <person name="Marsh M.E."/>
            <person name="Mackinder L."/>
            <person name="Mock T."/>
            <person name="Mueller-Roeber B."/>
            <person name="Pagarete A."/>
            <person name="Parker M."/>
            <person name="Probert I."/>
            <person name="Quesneville H."/>
            <person name="Raines C."/>
            <person name="Rensing S.A."/>
            <person name="Riano-Pachon D.M."/>
            <person name="Richier S."/>
            <person name="Rokitta S."/>
            <person name="Shiraiwa Y."/>
            <person name="Soanes D.M."/>
            <person name="van der Giezen M."/>
            <person name="Wahlund T.M."/>
            <person name="Williams B."/>
            <person name="Wilson W."/>
            <person name="Wolfe G."/>
            <person name="Wurch L.L."/>
        </authorList>
    </citation>
    <scope>NUCLEOTIDE SEQUENCE</scope>
</reference>
<organism evidence="1 2">
    <name type="scientific">Emiliania huxleyi (strain CCMP1516)</name>
    <dbReference type="NCBI Taxonomy" id="280463"/>
    <lineage>
        <taxon>Eukaryota</taxon>
        <taxon>Haptista</taxon>
        <taxon>Haptophyta</taxon>
        <taxon>Prymnesiophyceae</taxon>
        <taxon>Isochrysidales</taxon>
        <taxon>Noelaerhabdaceae</taxon>
        <taxon>Emiliania</taxon>
    </lineage>
</organism>
<sequence>MWSSGFGLTIGSIASDVRNITFRHARMVRTVKGIYMKFRGAGSDIVIEEPQQFAIWIGPAQKPAPGRRGRGLARCMPWGSILFGCTHCHAPAGGQYSNITLRDITVLRPKQSAGVLLADEAAAMRGVRFDNVVVHEPAARPFGDEQYYCRHVHGVATGATSPVPPCFEDRTGCRVSTGRGECHFTVAQLALQNLGLTICAKRYMSITSGHGLDTLGSLGTVAVRGKACEGWWNHMKRGGFRWEQHGAPLDAFSRLAYVRVNWN</sequence>
<dbReference type="Proteomes" id="UP000013827">
    <property type="component" value="Unassembled WGS sequence"/>
</dbReference>